<keyword evidence="8" id="KW-0643">Prostaglandin biosynthesis</keyword>
<comment type="function">
    <text evidence="1">Has a glutathione-disulfide oxidoreductase activity in the presence of NADPH and glutathione reductase. Reduces low molecular weight disulfides and proteins.</text>
</comment>
<dbReference type="GO" id="GO:0012505">
    <property type="term" value="C:endomembrane system"/>
    <property type="evidence" value="ECO:0007669"/>
    <property type="project" value="UniProtKB-SubCell"/>
</dbReference>
<organism evidence="22">
    <name type="scientific">Lepeophtheirus salmonis</name>
    <name type="common">Salmon louse</name>
    <name type="synonym">Caligus salmonis</name>
    <dbReference type="NCBI Taxonomy" id="72036"/>
    <lineage>
        <taxon>Eukaryota</taxon>
        <taxon>Metazoa</taxon>
        <taxon>Ecdysozoa</taxon>
        <taxon>Arthropoda</taxon>
        <taxon>Crustacea</taxon>
        <taxon>Multicrustacea</taxon>
        <taxon>Hexanauplia</taxon>
        <taxon>Copepoda</taxon>
        <taxon>Siphonostomatoida</taxon>
        <taxon>Caligidae</taxon>
        <taxon>Lepeophtheirus</taxon>
    </lineage>
</organism>
<dbReference type="OrthoDB" id="423541at2759"/>
<feature type="domain" description="GST N-terminal" evidence="20">
    <location>
        <begin position="108"/>
        <end position="190"/>
    </location>
</feature>
<dbReference type="InterPro" id="IPR036249">
    <property type="entry name" value="Thioredoxin-like_sf"/>
</dbReference>
<keyword evidence="10" id="KW-0276">Fatty acid metabolism</keyword>
<reference evidence="21" key="2">
    <citation type="journal article" date="2015" name="Exp. Parasitol.">
        <title>Molecular characterization and knock-down of salmon louse (Lepeophtheirus salmonis) prostaglandin E synthase.</title>
        <authorList>
            <person name="Eichner C."/>
            <person name="Overgard A.C."/>
            <person name="Nilsen F."/>
            <person name="Dalvin S."/>
        </authorList>
    </citation>
    <scope>NUCLEOTIDE SEQUENCE</scope>
</reference>
<dbReference type="InterPro" id="IPR040079">
    <property type="entry name" value="Glutathione_S-Trfase"/>
</dbReference>
<dbReference type="UniPathway" id="UPA00662"/>
<dbReference type="EC" id="5.3.99.3" evidence="4"/>
<dbReference type="Gene3D" id="6.20.200.30">
    <property type="match status" value="1"/>
</dbReference>
<evidence type="ECO:0000256" key="7">
    <source>
        <dbReference type="ARBA" id="ARBA00022516"/>
    </source>
</evidence>
<dbReference type="SFLD" id="SFLDG01182">
    <property type="entry name" value="Prostaglandin_E_synthase_like"/>
    <property type="match status" value="1"/>
</dbReference>
<dbReference type="SUPFAM" id="SSF47616">
    <property type="entry name" value="GST C-terminal domain-like"/>
    <property type="match status" value="1"/>
</dbReference>
<reference evidence="22" key="1">
    <citation type="submission" date="2014-05" db="EMBL/GenBank/DDBJ databases">
        <authorList>
            <person name="Chronopoulou M."/>
        </authorList>
    </citation>
    <scope>NUCLEOTIDE SEQUENCE</scope>
    <source>
        <tissue evidence="22">Whole organism</tissue>
    </source>
</reference>
<dbReference type="InterPro" id="IPR036282">
    <property type="entry name" value="Glutathione-S-Trfase_C_sf"/>
</dbReference>
<dbReference type="CDD" id="cd03197">
    <property type="entry name" value="GST_C_mPGES2"/>
    <property type="match status" value="1"/>
</dbReference>
<accession>A0A0K2TTL3</accession>
<dbReference type="InterPro" id="IPR034334">
    <property type="entry name" value="PGES2"/>
</dbReference>
<dbReference type="EMBL" id="KT013223">
    <property type="protein sequence ID" value="ALD65882.1"/>
    <property type="molecule type" value="mRNA"/>
</dbReference>
<evidence type="ECO:0000256" key="18">
    <source>
        <dbReference type="ARBA" id="ARBA00031041"/>
    </source>
</evidence>
<gene>
    <name evidence="21" type="primary">PGES2</name>
</gene>
<evidence type="ECO:0000256" key="11">
    <source>
        <dbReference type="ARBA" id="ARBA00022989"/>
    </source>
</evidence>
<comment type="catalytic activity">
    <reaction evidence="16">
        <text>prostaglandin H2 = (12S)-hydroxy-(5Z,8E,10E)-heptadecatrienoate + malonaldehyde</text>
        <dbReference type="Rhea" id="RHEA:48644"/>
        <dbReference type="ChEBI" id="CHEBI:57405"/>
        <dbReference type="ChEBI" id="CHEBI:90694"/>
        <dbReference type="ChEBI" id="CHEBI:566274"/>
    </reaction>
    <physiologicalReaction direction="left-to-right" evidence="16">
        <dbReference type="Rhea" id="RHEA:48645"/>
    </physiologicalReaction>
</comment>
<dbReference type="GO" id="GO:0050220">
    <property type="term" value="F:prostaglandin-E synthase activity"/>
    <property type="evidence" value="ECO:0007669"/>
    <property type="project" value="UniProtKB-EC"/>
</dbReference>
<dbReference type="Pfam" id="PF00462">
    <property type="entry name" value="Glutaredoxin"/>
    <property type="match status" value="1"/>
</dbReference>
<sequence>MNHKLSKFLGRISSAYSPPSPLASTSPRCYASSSSPSKMSTSPRLALGGVSVAGGLYALYNFWPTQSQSSQIVQMNPDSEPIPHILPEAPPYNDKCIKIRYPEDKTKLKLTLYQYTTCPFCCKVRAFLDYFGISYDIVEVNSVFRKEIKWSPNYKKVPILVVKTPQGDFLQLNDSTMIISALMTYLKEPSKNLKDIVECYPQVTNTDPSSGKSTIEIRNKYFIMHQNDSVNDKNLKEELKWRKWVDSVFVHRISPNVYRSLSESIEAFHWFDTAGNWKNVFNTFERQVVIYLGASVMWILGKVLKKRHGLPDDVREAIYHEVNNYLSHVKKKGGSFGGGEVPDLADISFYGTLNSFEGCAAFQDVLSHTELRQWFTKMKWAVSSRAGGSSI</sequence>
<keyword evidence="14" id="KW-0275">Fatty acid biosynthesis</keyword>
<evidence type="ECO:0000256" key="2">
    <source>
        <dbReference type="ARBA" id="ARBA00004702"/>
    </source>
</evidence>
<evidence type="ECO:0000256" key="1">
    <source>
        <dbReference type="ARBA" id="ARBA00002549"/>
    </source>
</evidence>
<evidence type="ECO:0000256" key="3">
    <source>
        <dbReference type="ARBA" id="ARBA00007409"/>
    </source>
</evidence>
<dbReference type="GO" id="GO:0001516">
    <property type="term" value="P:prostaglandin biosynthetic process"/>
    <property type="evidence" value="ECO:0007669"/>
    <property type="project" value="UniProtKB-UniPathway"/>
</dbReference>
<dbReference type="InterPro" id="IPR004045">
    <property type="entry name" value="Glutathione_S-Trfase_N"/>
</dbReference>
<dbReference type="InterPro" id="IPR002109">
    <property type="entry name" value="Glutaredoxin"/>
</dbReference>
<evidence type="ECO:0000256" key="10">
    <source>
        <dbReference type="ARBA" id="ARBA00022832"/>
    </source>
</evidence>
<keyword evidence="11" id="KW-1133">Transmembrane helix</keyword>
<keyword evidence="7" id="KW-0444">Lipid biosynthesis</keyword>
<proteinExistence type="evidence at transcript level"/>
<keyword evidence="6" id="KW-0644">Prostaglandin metabolism</keyword>
<evidence type="ECO:0000313" key="21">
    <source>
        <dbReference type="EMBL" id="ALD65882.1"/>
    </source>
</evidence>
<keyword evidence="13" id="KW-0472">Membrane</keyword>
<comment type="similarity">
    <text evidence="3">Belongs to the GST superfamily.</text>
</comment>
<dbReference type="InterPro" id="IPR034335">
    <property type="entry name" value="PGES2_C"/>
</dbReference>
<dbReference type="Gene3D" id="3.40.30.10">
    <property type="entry name" value="Glutaredoxin"/>
    <property type="match status" value="1"/>
</dbReference>
<evidence type="ECO:0000256" key="15">
    <source>
        <dbReference type="ARBA" id="ARBA00023235"/>
    </source>
</evidence>
<dbReference type="AlphaFoldDB" id="A0A0K2TTL3"/>
<dbReference type="PROSITE" id="PS00195">
    <property type="entry name" value="GLUTAREDOXIN_1"/>
    <property type="match status" value="1"/>
</dbReference>
<keyword evidence="9" id="KW-0812">Transmembrane</keyword>
<keyword evidence="12" id="KW-0443">Lipid metabolism</keyword>
<dbReference type="SFLD" id="SFLDS00019">
    <property type="entry name" value="Glutathione_Transferase_(cytos"/>
    <property type="match status" value="1"/>
</dbReference>
<comment type="pathway">
    <text evidence="2">Lipid metabolism; prostaglandin biosynthesis.</text>
</comment>
<dbReference type="PANTHER" id="PTHR12782:SF5">
    <property type="entry name" value="PROSTAGLANDIN E SYNTHASE 2"/>
    <property type="match status" value="1"/>
</dbReference>
<evidence type="ECO:0000256" key="17">
    <source>
        <dbReference type="ARBA" id="ARBA00023931"/>
    </source>
</evidence>
<evidence type="ECO:0000256" key="14">
    <source>
        <dbReference type="ARBA" id="ARBA00023160"/>
    </source>
</evidence>
<dbReference type="EMBL" id="HACA01011987">
    <property type="protein sequence ID" value="CDW29348.1"/>
    <property type="molecule type" value="Transcribed_RNA"/>
</dbReference>
<name>A0A0K2TTL3_LEPSM</name>
<dbReference type="GO" id="GO:0005739">
    <property type="term" value="C:mitochondrion"/>
    <property type="evidence" value="ECO:0007669"/>
    <property type="project" value="TreeGrafter"/>
</dbReference>
<dbReference type="PANTHER" id="PTHR12782">
    <property type="entry name" value="MICROSOMAL PROSTAGLANDIN E SYNTHASE-2"/>
    <property type="match status" value="1"/>
</dbReference>
<evidence type="ECO:0000256" key="4">
    <source>
        <dbReference type="ARBA" id="ARBA00012203"/>
    </source>
</evidence>
<keyword evidence="15" id="KW-0413">Isomerase</keyword>
<evidence type="ECO:0000256" key="6">
    <source>
        <dbReference type="ARBA" id="ARBA00022501"/>
    </source>
</evidence>
<evidence type="ECO:0000256" key="16">
    <source>
        <dbReference type="ARBA" id="ARBA00023930"/>
    </source>
</evidence>
<dbReference type="InterPro" id="IPR011767">
    <property type="entry name" value="GLR_AS"/>
</dbReference>
<evidence type="ECO:0000256" key="8">
    <source>
        <dbReference type="ARBA" id="ARBA00022585"/>
    </source>
</evidence>
<comment type="catalytic activity">
    <reaction evidence="17">
        <text>prostaglandin H2 = prostaglandin E2</text>
        <dbReference type="Rhea" id="RHEA:12893"/>
        <dbReference type="ChEBI" id="CHEBI:57405"/>
        <dbReference type="ChEBI" id="CHEBI:606564"/>
        <dbReference type="EC" id="5.3.99.3"/>
    </reaction>
    <physiologicalReaction direction="left-to-right" evidence="17">
        <dbReference type="Rhea" id="RHEA:12894"/>
    </physiologicalReaction>
</comment>
<dbReference type="PROSITE" id="PS51354">
    <property type="entry name" value="GLUTAREDOXIN_2"/>
    <property type="match status" value="1"/>
</dbReference>
<evidence type="ECO:0000256" key="13">
    <source>
        <dbReference type="ARBA" id="ARBA00023136"/>
    </source>
</evidence>
<evidence type="ECO:0000256" key="19">
    <source>
        <dbReference type="ARBA" id="ARBA00037847"/>
    </source>
</evidence>
<dbReference type="SFLD" id="SFLDG01203">
    <property type="entry name" value="Prostaglandin_E_synthase_like1"/>
    <property type="match status" value="1"/>
</dbReference>
<dbReference type="Gene3D" id="1.20.1050.10">
    <property type="match status" value="1"/>
</dbReference>
<comment type="subcellular location">
    <subcellularLocation>
        <location evidence="19">Endomembrane system</location>
        <topology evidence="19">Single-pass membrane protein</topology>
    </subcellularLocation>
</comment>
<dbReference type="PROSITE" id="PS50404">
    <property type="entry name" value="GST_NTER"/>
    <property type="match status" value="1"/>
</dbReference>
<protein>
    <recommendedName>
        <fullName evidence="5">Prostaglandin E synthase 2</fullName>
        <ecNumber evidence="4">5.3.99.3</ecNumber>
    </recommendedName>
    <alternativeName>
        <fullName evidence="18">Microsomal prostaglandin E synthase 2</fullName>
    </alternativeName>
</protein>
<evidence type="ECO:0000256" key="12">
    <source>
        <dbReference type="ARBA" id="ARBA00023098"/>
    </source>
</evidence>
<evidence type="ECO:0000259" key="20">
    <source>
        <dbReference type="PROSITE" id="PS50404"/>
    </source>
</evidence>
<evidence type="ECO:0000256" key="5">
    <source>
        <dbReference type="ARBA" id="ARBA00019474"/>
    </source>
</evidence>
<evidence type="ECO:0000256" key="9">
    <source>
        <dbReference type="ARBA" id="ARBA00022692"/>
    </source>
</evidence>
<evidence type="ECO:0000313" key="22">
    <source>
        <dbReference type="EMBL" id="CDW29348.1"/>
    </source>
</evidence>
<dbReference type="SUPFAM" id="SSF52833">
    <property type="entry name" value="Thioredoxin-like"/>
    <property type="match status" value="1"/>
</dbReference>